<dbReference type="Proteomes" id="UP001215712">
    <property type="component" value="Unassembled WGS sequence"/>
</dbReference>
<evidence type="ECO:0000313" key="1">
    <source>
        <dbReference type="EMBL" id="KAJ5726778.1"/>
    </source>
</evidence>
<evidence type="ECO:0000313" key="2">
    <source>
        <dbReference type="Proteomes" id="UP001215712"/>
    </source>
</evidence>
<organism evidence="1 2">
    <name type="scientific">Penicillium malachiteum</name>
    <dbReference type="NCBI Taxonomy" id="1324776"/>
    <lineage>
        <taxon>Eukaryota</taxon>
        <taxon>Fungi</taxon>
        <taxon>Dikarya</taxon>
        <taxon>Ascomycota</taxon>
        <taxon>Pezizomycotina</taxon>
        <taxon>Eurotiomycetes</taxon>
        <taxon>Eurotiomycetidae</taxon>
        <taxon>Eurotiales</taxon>
        <taxon>Aspergillaceae</taxon>
        <taxon>Penicillium</taxon>
    </lineage>
</organism>
<name>A0AAD6MVR8_9EURO</name>
<sequence length="172" mass="19955">MEYIWNEDDFDLDLQIWRESDPPAPPPCLAMDSDELKPERLHPGNTMAYHAQHATVECLFYSSTESDHALRWMGPSPLLSSTDSEPILHYLSDFLSEKVHWLEVHLVQLDPFTRGVVGEQMFFIARIETASWKFEHIRKEIVGIVYDSGCAMPGYHFRLSLWPRVEPFPYSA</sequence>
<reference evidence="1" key="1">
    <citation type="journal article" date="2023" name="IMA Fungus">
        <title>Comparative genomic study of the Penicillium genus elucidates a diverse pangenome and 15 lateral gene transfer events.</title>
        <authorList>
            <person name="Petersen C."/>
            <person name="Sorensen T."/>
            <person name="Nielsen M.R."/>
            <person name="Sondergaard T.E."/>
            <person name="Sorensen J.L."/>
            <person name="Fitzpatrick D.A."/>
            <person name="Frisvad J.C."/>
            <person name="Nielsen K.L."/>
        </authorList>
    </citation>
    <scope>NUCLEOTIDE SEQUENCE</scope>
    <source>
        <strain evidence="1">IBT 17514</strain>
    </source>
</reference>
<accession>A0AAD6MVR8</accession>
<dbReference type="AlphaFoldDB" id="A0AAD6MVR8"/>
<comment type="caution">
    <text evidence="1">The sequence shown here is derived from an EMBL/GenBank/DDBJ whole genome shotgun (WGS) entry which is preliminary data.</text>
</comment>
<dbReference type="EMBL" id="JAQJAN010000007">
    <property type="protein sequence ID" value="KAJ5726778.1"/>
    <property type="molecule type" value="Genomic_DNA"/>
</dbReference>
<protein>
    <submittedName>
        <fullName evidence="1">Uncharacterized protein</fullName>
    </submittedName>
</protein>
<keyword evidence="2" id="KW-1185">Reference proteome</keyword>
<proteinExistence type="predicted"/>
<gene>
    <name evidence="1" type="ORF">N7493_005805</name>
</gene>
<reference evidence="1" key="2">
    <citation type="submission" date="2023-01" db="EMBL/GenBank/DDBJ databases">
        <authorList>
            <person name="Petersen C."/>
        </authorList>
    </citation>
    <scope>NUCLEOTIDE SEQUENCE</scope>
    <source>
        <strain evidence="1">IBT 17514</strain>
    </source>
</reference>